<sequence>MNCEYFLAVRKVLNQTSLCLMFCSCLFILSVMVLIIHHLLFSFIDFLQKIKSQKCTLTKVIQPLPHPFVCLFDSVR</sequence>
<keyword evidence="1" id="KW-0812">Transmembrane</keyword>
<keyword evidence="3" id="KW-1185">Reference proteome</keyword>
<evidence type="ECO:0000313" key="2">
    <source>
        <dbReference type="Ensembl" id="ENSBIXP00000028349.1"/>
    </source>
</evidence>
<reference evidence="2" key="3">
    <citation type="submission" date="2025-09" db="UniProtKB">
        <authorList>
            <consortium name="Ensembl"/>
        </authorList>
    </citation>
    <scope>IDENTIFICATION</scope>
</reference>
<evidence type="ECO:0000256" key="1">
    <source>
        <dbReference type="SAM" id="Phobius"/>
    </source>
</evidence>
<proteinExistence type="predicted"/>
<evidence type="ECO:0000313" key="3">
    <source>
        <dbReference type="Proteomes" id="UP000314981"/>
    </source>
</evidence>
<accession>A0A4W2DPE9</accession>
<dbReference type="Ensembl" id="ENSBIXT00000010565.1">
    <property type="protein sequence ID" value="ENSBIXP00000028349.1"/>
    <property type="gene ID" value="ENSBIXG00000009495.1"/>
</dbReference>
<keyword evidence="1" id="KW-1133">Transmembrane helix</keyword>
<reference evidence="2 3" key="1">
    <citation type="submission" date="2018-11" db="EMBL/GenBank/DDBJ databases">
        <title>Haplotype-resolved cattle genomes.</title>
        <authorList>
            <person name="Low W.Y."/>
            <person name="Tearle R."/>
            <person name="Bickhart D.M."/>
            <person name="Rosen B.D."/>
            <person name="Koren S."/>
            <person name="Rhie A."/>
            <person name="Hiendleder S."/>
            <person name="Phillippy A.M."/>
            <person name="Smith T.P.L."/>
            <person name="Williams J.L."/>
        </authorList>
    </citation>
    <scope>NUCLEOTIDE SEQUENCE [LARGE SCALE GENOMIC DNA]</scope>
</reference>
<keyword evidence="1" id="KW-0472">Membrane</keyword>
<organism evidence="2 3">
    <name type="scientific">Bos indicus x Bos taurus</name>
    <name type="common">Hybrid cattle</name>
    <dbReference type="NCBI Taxonomy" id="30522"/>
    <lineage>
        <taxon>Eukaryota</taxon>
        <taxon>Metazoa</taxon>
        <taxon>Chordata</taxon>
        <taxon>Craniata</taxon>
        <taxon>Vertebrata</taxon>
        <taxon>Euteleostomi</taxon>
        <taxon>Mammalia</taxon>
        <taxon>Eutheria</taxon>
        <taxon>Laurasiatheria</taxon>
        <taxon>Artiodactyla</taxon>
        <taxon>Ruminantia</taxon>
        <taxon>Pecora</taxon>
        <taxon>Bovidae</taxon>
        <taxon>Bovinae</taxon>
        <taxon>Bos</taxon>
    </lineage>
</organism>
<name>A0A4W2DPE9_BOBOX</name>
<dbReference type="AlphaFoldDB" id="A0A4W2DPE9"/>
<dbReference type="Proteomes" id="UP000314981">
    <property type="component" value="Chromosome 22"/>
</dbReference>
<protein>
    <submittedName>
        <fullName evidence="2">Uncharacterized protein</fullName>
    </submittedName>
</protein>
<reference evidence="2" key="2">
    <citation type="submission" date="2025-08" db="UniProtKB">
        <authorList>
            <consortium name="Ensembl"/>
        </authorList>
    </citation>
    <scope>IDENTIFICATION</scope>
</reference>
<feature type="transmembrane region" description="Helical" evidence="1">
    <location>
        <begin position="20"/>
        <end position="44"/>
    </location>
</feature>